<keyword evidence="7" id="KW-0732">Signal</keyword>
<evidence type="ECO:0000256" key="7">
    <source>
        <dbReference type="RuleBase" id="RU365009"/>
    </source>
</evidence>
<evidence type="ECO:0000256" key="6">
    <source>
        <dbReference type="ARBA" id="ARBA00093546"/>
    </source>
</evidence>
<keyword evidence="5 7" id="KW-1015">Disulfide bond</keyword>
<feature type="signal peptide" evidence="7">
    <location>
        <begin position="1"/>
        <end position="20"/>
    </location>
</feature>
<dbReference type="GO" id="GO:0005199">
    <property type="term" value="F:structural constituent of cell wall"/>
    <property type="evidence" value="ECO:0007669"/>
    <property type="project" value="InterPro"/>
</dbReference>
<keyword evidence="4 7" id="KW-0964">Secreted</keyword>
<dbReference type="SMART" id="SM00075">
    <property type="entry name" value="HYDRO"/>
    <property type="match status" value="1"/>
</dbReference>
<feature type="non-terminal residue" evidence="9">
    <location>
        <position position="140"/>
    </location>
</feature>
<evidence type="ECO:0000256" key="5">
    <source>
        <dbReference type="ARBA" id="ARBA00023157"/>
    </source>
</evidence>
<comment type="subcellular location">
    <subcellularLocation>
        <location evidence="1 7">Secreted</location>
        <location evidence="1 7">Cell wall</location>
    </subcellularLocation>
</comment>
<keyword evidence="10" id="KW-1185">Reference proteome</keyword>
<feature type="region of interest" description="Disordered" evidence="8">
    <location>
        <begin position="29"/>
        <end position="65"/>
    </location>
</feature>
<dbReference type="EMBL" id="ML770154">
    <property type="protein sequence ID" value="KAE9384396.1"/>
    <property type="molecule type" value="Genomic_DNA"/>
</dbReference>
<dbReference type="InterPro" id="IPR001338">
    <property type="entry name" value="Class_I_Hydrophobin"/>
</dbReference>
<evidence type="ECO:0000256" key="2">
    <source>
        <dbReference type="ARBA" id="ARBA00010446"/>
    </source>
</evidence>
<proteinExistence type="inferred from homology"/>
<evidence type="ECO:0000256" key="1">
    <source>
        <dbReference type="ARBA" id="ARBA00004191"/>
    </source>
</evidence>
<dbReference type="Proteomes" id="UP000799118">
    <property type="component" value="Unassembled WGS sequence"/>
</dbReference>
<dbReference type="GO" id="GO:0009277">
    <property type="term" value="C:fungal-type cell wall"/>
    <property type="evidence" value="ECO:0007669"/>
    <property type="project" value="InterPro"/>
</dbReference>
<dbReference type="CDD" id="cd23507">
    <property type="entry name" value="hydrophobin_I"/>
    <property type="match status" value="1"/>
</dbReference>
<evidence type="ECO:0000256" key="4">
    <source>
        <dbReference type="ARBA" id="ARBA00022525"/>
    </source>
</evidence>
<dbReference type="Pfam" id="PF01185">
    <property type="entry name" value="Hydrophobin"/>
    <property type="match status" value="1"/>
</dbReference>
<organism evidence="9 10">
    <name type="scientific">Gymnopus androsaceus JB14</name>
    <dbReference type="NCBI Taxonomy" id="1447944"/>
    <lineage>
        <taxon>Eukaryota</taxon>
        <taxon>Fungi</taxon>
        <taxon>Dikarya</taxon>
        <taxon>Basidiomycota</taxon>
        <taxon>Agaricomycotina</taxon>
        <taxon>Agaricomycetes</taxon>
        <taxon>Agaricomycetidae</taxon>
        <taxon>Agaricales</taxon>
        <taxon>Marasmiineae</taxon>
        <taxon>Omphalotaceae</taxon>
        <taxon>Gymnopus</taxon>
    </lineage>
</organism>
<evidence type="ECO:0000313" key="10">
    <source>
        <dbReference type="Proteomes" id="UP000799118"/>
    </source>
</evidence>
<sequence>MKFTSILAVAFTVAVASVSASPFQETNGERLARGLTPLPPQKRSGTPSYGAKRSGPSSSPTSCSTGSLQCCNSTGTILDPVILSIIDLLGIALPAADVLIGVTCSPIGIVVGSSSCSAQAVCCTDNSYGGLISIGCIPIT</sequence>
<evidence type="ECO:0000313" key="9">
    <source>
        <dbReference type="EMBL" id="KAE9384396.1"/>
    </source>
</evidence>
<gene>
    <name evidence="9" type="ORF">BT96DRAFT_929308</name>
</gene>
<reference evidence="9" key="1">
    <citation type="journal article" date="2019" name="Environ. Microbiol.">
        <title>Fungal ecological strategies reflected in gene transcription - a case study of two litter decomposers.</title>
        <authorList>
            <person name="Barbi F."/>
            <person name="Kohler A."/>
            <person name="Barry K."/>
            <person name="Baskaran P."/>
            <person name="Daum C."/>
            <person name="Fauchery L."/>
            <person name="Ihrmark K."/>
            <person name="Kuo A."/>
            <person name="LaButti K."/>
            <person name="Lipzen A."/>
            <person name="Morin E."/>
            <person name="Grigoriev I.V."/>
            <person name="Henrissat B."/>
            <person name="Lindahl B."/>
            <person name="Martin F."/>
        </authorList>
    </citation>
    <scope>NUCLEOTIDE SEQUENCE</scope>
    <source>
        <strain evidence="9">JB14</strain>
    </source>
</reference>
<dbReference type="AlphaFoldDB" id="A0A6A4GFS0"/>
<evidence type="ECO:0000256" key="8">
    <source>
        <dbReference type="SAM" id="MobiDB-lite"/>
    </source>
</evidence>
<comment type="similarity">
    <text evidence="2 7">Belongs to the fungal hydrophobin family.</text>
</comment>
<accession>A0A6A4GFS0</accession>
<feature type="chain" id="PRO_5025716000" description="Hydrophobin" evidence="7">
    <location>
        <begin position="21"/>
        <end position="140"/>
    </location>
</feature>
<name>A0A6A4GFS0_9AGAR</name>
<feature type="compositionally biased region" description="Low complexity" evidence="8">
    <location>
        <begin position="54"/>
        <end position="65"/>
    </location>
</feature>
<protein>
    <recommendedName>
        <fullName evidence="7">Hydrophobin</fullName>
    </recommendedName>
</protein>
<comment type="subunit">
    <text evidence="6">Self-assembles to form functional amyloid fibrils called rodlets. Self-assembly into fibrillar rodlets occurs spontaneously at hydrophobic:hydrophilic interfaces and the rodlets further associate laterally to form amphipathic monolayers.</text>
</comment>
<dbReference type="OrthoDB" id="4225815at2759"/>
<evidence type="ECO:0000256" key="3">
    <source>
        <dbReference type="ARBA" id="ARBA00022512"/>
    </source>
</evidence>
<keyword evidence="3 7" id="KW-0134">Cell wall</keyword>